<dbReference type="InterPro" id="IPR020635">
    <property type="entry name" value="Tyr_kinase_cat_dom"/>
</dbReference>
<evidence type="ECO:0000256" key="17">
    <source>
        <dbReference type="SAM" id="MobiDB-lite"/>
    </source>
</evidence>
<dbReference type="InterPro" id="IPR050122">
    <property type="entry name" value="RTK"/>
</dbReference>
<protein>
    <recommendedName>
        <fullName evidence="16">Tyrosine-protein kinase receptor</fullName>
        <ecNumber evidence="16">2.7.10.1</ecNumber>
    </recommendedName>
</protein>
<feature type="region of interest" description="Disordered" evidence="17">
    <location>
        <begin position="2184"/>
        <end position="2304"/>
    </location>
</feature>
<feature type="compositionally biased region" description="Gly residues" evidence="17">
    <location>
        <begin position="221"/>
        <end position="240"/>
    </location>
</feature>
<keyword evidence="22" id="KW-1185">Reference proteome</keyword>
<dbReference type="Gene3D" id="3.30.200.20">
    <property type="entry name" value="Phosphorylase Kinase, domain 1"/>
    <property type="match status" value="1"/>
</dbReference>
<dbReference type="SUPFAM" id="SSF63825">
    <property type="entry name" value="YWTD domain"/>
    <property type="match status" value="2"/>
</dbReference>
<evidence type="ECO:0000256" key="10">
    <source>
        <dbReference type="ARBA" id="ARBA00023136"/>
    </source>
</evidence>
<keyword evidence="2 16" id="KW-0597">Phosphoprotein</keyword>
<keyword evidence="12 16" id="KW-0675">Receptor</keyword>
<gene>
    <name evidence="21" type="ORF">O3P69_012149</name>
</gene>
<keyword evidence="11" id="KW-0829">Tyrosine-protein kinase</keyword>
<dbReference type="InterPro" id="IPR002011">
    <property type="entry name" value="Tyr_kinase_rcpt_2_CS"/>
</dbReference>
<dbReference type="EC" id="2.7.10.1" evidence="16"/>
<evidence type="ECO:0000256" key="12">
    <source>
        <dbReference type="ARBA" id="ARBA00023170"/>
    </source>
</evidence>
<feature type="compositionally biased region" description="Acidic residues" evidence="17">
    <location>
        <begin position="8"/>
        <end position="17"/>
    </location>
</feature>
<evidence type="ECO:0000256" key="5">
    <source>
        <dbReference type="ARBA" id="ARBA00022737"/>
    </source>
</evidence>
<dbReference type="SUPFAM" id="SSF49265">
    <property type="entry name" value="Fibronectin type III"/>
    <property type="match status" value="4"/>
</dbReference>
<keyword evidence="8 15" id="KW-0067">ATP-binding</keyword>
<dbReference type="InterPro" id="IPR001245">
    <property type="entry name" value="Ser-Thr/Tyr_kinase_cat_dom"/>
</dbReference>
<dbReference type="InterPro" id="IPR003961">
    <property type="entry name" value="FN3_dom"/>
</dbReference>
<dbReference type="InterPro" id="IPR008266">
    <property type="entry name" value="Tyr_kinase_AS"/>
</dbReference>
<feature type="domain" description="Fibronectin type-III" evidence="20">
    <location>
        <begin position="359"/>
        <end position="453"/>
    </location>
</feature>
<dbReference type="SMART" id="SM00135">
    <property type="entry name" value="LY"/>
    <property type="match status" value="4"/>
</dbReference>
<proteinExistence type="inferred from homology"/>
<dbReference type="EMBL" id="JARAKH010000033">
    <property type="protein sequence ID" value="KAK8385152.1"/>
    <property type="molecule type" value="Genomic_DNA"/>
</dbReference>
<feature type="compositionally biased region" description="Basic residues" evidence="17">
    <location>
        <begin position="2205"/>
        <end position="2214"/>
    </location>
</feature>
<evidence type="ECO:0000256" key="7">
    <source>
        <dbReference type="ARBA" id="ARBA00022777"/>
    </source>
</evidence>
<keyword evidence="4 16" id="KW-0812">Transmembrane</keyword>
<evidence type="ECO:0000256" key="2">
    <source>
        <dbReference type="ARBA" id="ARBA00022553"/>
    </source>
</evidence>
<dbReference type="PRINTS" id="PR00109">
    <property type="entry name" value="TYRKINASE"/>
</dbReference>
<accession>A0AAW0TCP4</accession>
<dbReference type="InterPro" id="IPR036116">
    <property type="entry name" value="FN3_sf"/>
</dbReference>
<dbReference type="GO" id="GO:0005886">
    <property type="term" value="C:plasma membrane"/>
    <property type="evidence" value="ECO:0007669"/>
    <property type="project" value="TreeGrafter"/>
</dbReference>
<keyword evidence="5" id="KW-0677">Repeat</keyword>
<dbReference type="SMART" id="SM00219">
    <property type="entry name" value="TyrKc"/>
    <property type="match status" value="1"/>
</dbReference>
<feature type="compositionally biased region" description="Pro residues" evidence="17">
    <location>
        <begin position="2267"/>
        <end position="2280"/>
    </location>
</feature>
<feature type="compositionally biased region" description="Low complexity" evidence="17">
    <location>
        <begin position="1012"/>
        <end position="1038"/>
    </location>
</feature>
<feature type="compositionally biased region" description="Acidic residues" evidence="17">
    <location>
        <begin position="2218"/>
        <end position="2238"/>
    </location>
</feature>
<reference evidence="21 22" key="1">
    <citation type="submission" date="2023-03" db="EMBL/GenBank/DDBJ databases">
        <title>High-quality genome of Scylla paramamosain provides insights in environmental adaptation.</title>
        <authorList>
            <person name="Zhang L."/>
        </authorList>
    </citation>
    <scope>NUCLEOTIDE SEQUENCE [LARGE SCALE GENOMIC DNA]</scope>
    <source>
        <strain evidence="21">LZ_2023a</strain>
        <tissue evidence="21">Muscle</tissue>
    </source>
</reference>
<keyword evidence="7" id="KW-0418">Kinase</keyword>
<dbReference type="PROSITE" id="PS50853">
    <property type="entry name" value="FN3"/>
    <property type="match status" value="4"/>
</dbReference>
<evidence type="ECO:0000259" key="19">
    <source>
        <dbReference type="PROSITE" id="PS50011"/>
    </source>
</evidence>
<organism evidence="21 22">
    <name type="scientific">Scylla paramamosain</name>
    <name type="common">Mud crab</name>
    <dbReference type="NCBI Taxonomy" id="85552"/>
    <lineage>
        <taxon>Eukaryota</taxon>
        <taxon>Metazoa</taxon>
        <taxon>Ecdysozoa</taxon>
        <taxon>Arthropoda</taxon>
        <taxon>Crustacea</taxon>
        <taxon>Multicrustacea</taxon>
        <taxon>Malacostraca</taxon>
        <taxon>Eumalacostraca</taxon>
        <taxon>Eucarida</taxon>
        <taxon>Decapoda</taxon>
        <taxon>Pleocyemata</taxon>
        <taxon>Brachyura</taxon>
        <taxon>Eubrachyura</taxon>
        <taxon>Portunoidea</taxon>
        <taxon>Portunidae</taxon>
        <taxon>Portuninae</taxon>
        <taxon>Scylla</taxon>
    </lineage>
</organism>
<dbReference type="InterPro" id="IPR013783">
    <property type="entry name" value="Ig-like_fold"/>
</dbReference>
<dbReference type="Pfam" id="PF07714">
    <property type="entry name" value="PK_Tyr_Ser-Thr"/>
    <property type="match status" value="1"/>
</dbReference>
<dbReference type="InterPro" id="IPR000033">
    <property type="entry name" value="LDLR_classB_rpt"/>
</dbReference>
<dbReference type="GO" id="GO:0004714">
    <property type="term" value="F:transmembrane receptor protein tyrosine kinase activity"/>
    <property type="evidence" value="ECO:0007669"/>
    <property type="project" value="UniProtKB-EC"/>
</dbReference>
<feature type="region of interest" description="Disordered" evidence="17">
    <location>
        <begin position="216"/>
        <end position="240"/>
    </location>
</feature>
<dbReference type="PROSITE" id="PS00107">
    <property type="entry name" value="PROTEIN_KINASE_ATP"/>
    <property type="match status" value="1"/>
</dbReference>
<evidence type="ECO:0000256" key="3">
    <source>
        <dbReference type="ARBA" id="ARBA00022679"/>
    </source>
</evidence>
<dbReference type="SMART" id="SM00060">
    <property type="entry name" value="FN3"/>
    <property type="match status" value="7"/>
</dbReference>
<dbReference type="GO" id="GO:0032006">
    <property type="term" value="P:regulation of TOR signaling"/>
    <property type="evidence" value="ECO:0007669"/>
    <property type="project" value="TreeGrafter"/>
</dbReference>
<feature type="binding site" evidence="15">
    <location>
        <position position="1910"/>
    </location>
    <ligand>
        <name>ATP</name>
        <dbReference type="ChEBI" id="CHEBI:30616"/>
    </ligand>
</feature>
<feature type="region of interest" description="Disordered" evidence="17">
    <location>
        <begin position="1003"/>
        <end position="1054"/>
    </location>
</feature>
<dbReference type="InterPro" id="IPR017441">
    <property type="entry name" value="Protein_kinase_ATP_BS"/>
</dbReference>
<evidence type="ECO:0000256" key="13">
    <source>
        <dbReference type="ARBA" id="ARBA00023180"/>
    </source>
</evidence>
<dbReference type="Gene3D" id="1.10.510.10">
    <property type="entry name" value="Transferase(Phosphotransferase) domain 1"/>
    <property type="match status" value="1"/>
</dbReference>
<dbReference type="CDD" id="cd00063">
    <property type="entry name" value="FN3"/>
    <property type="match status" value="5"/>
</dbReference>
<dbReference type="InterPro" id="IPR011042">
    <property type="entry name" value="6-blade_b-propeller_TolB-like"/>
</dbReference>
<evidence type="ECO:0000313" key="22">
    <source>
        <dbReference type="Proteomes" id="UP001487740"/>
    </source>
</evidence>
<evidence type="ECO:0000259" key="20">
    <source>
        <dbReference type="PROSITE" id="PS50853"/>
    </source>
</evidence>
<dbReference type="SUPFAM" id="SSF56112">
    <property type="entry name" value="Protein kinase-like (PK-like)"/>
    <property type="match status" value="1"/>
</dbReference>
<sequence>MNERKEEEKEEEEEEETSTSSQTSPPNTTYTPQPDGEQPGGEGPAEATTITTHPNAPAVDDGQGYLLLTSGSSLLKLGLDTIDPLQHIYNTSRRHQIMGMAIHIRLGIVYISDSSGSILQLHPTTNRFRILLSANHLHGHPLGLSVDWLNGHLYYIIRHGQVWQVWRCGLMGSSPQPVHGELQYEAKHLQVDPFNGYIWWISEDLEPGLHRLDLRSDRAGAGSGGEEGGSGGGDGGLGGGRGPEVVLESSDLGGLVLDPPNFQVLVADRRKNAILAVSLDGTSVTRLHPNTQQAFFRNLSSVVYLHRRFFWTDGKEVLTEELNNGTFYHNSYLLVGNVSIGTLVAVHKSTQPVPVPLNPPTHLQAVFTRRSATLTWNTPVLPALMGSGAWQDWRYELHIRDGRRTIYKNNITTTEYLVASLLPATFYVIKVRAYSQDGYGPWSAEFRGSTLDNTPDAPRLVLATDTQLLMTNLAGSDSKVAVSQARLMAELKGGRISDLAFYRDALVLAVTNQSSILVNTTSGTFRRLAGTKGVLSLAVDWVVHRLFWANPHKQMIGWSGMEDAAHGPFNVVTAAREVRVDALHGRLYWTTSHALLSSTLAGRNISTLHREGIFSGKQVYGLTVDAGGGRVWWVVRDVEGCHLYSATLSAPFHPPHLTGTPKLLPHSVQVGSMWYLSERLVWLEEDGDTVVADISLNNSASLHTASLKVSKFTVVLAALHPAPEGVTAPGVLPGRIETEGVKVLGGGDWDNFTITWPAITTITHGDLVYEVVVGEAKTPIITTNTSLSYTNASLPPYSPLRVSVRGVTNWGVGPRVVTELRTPPALPGAPQDLRTFIMRPVKDSPPTICLRWSAPTHPNGALTGYTVAFWVGQEAANGSSREVWVPAAPTQFLLHDLDPSTVYTFRVSAINTVGEGPASTAVSTQPQHHSPLPLLLVVRANQSRATSLDADLGVEETLVSGGALGVRFVAPLLPHYIKAIPSGASNAYASALSAELPSLLSSSSLKQPDRVSSSSSSSPLSSKTSKFPSVSSPSSTPTENHDSPSVTTSNTSAPSVSISTQSVIHSTSPSTSSTSLLAWMDINSDIFLTHTHTNATERVLRLVGEGVGLALDWVGEVVVWGEKRPPSPNMTLHSLTLWRKGGGGRKIREVVVQGKVVGFLLSSMTSQVFVVHSVGQRLQLSVMGLKDGKELENVFDQKRSQKCNCRRNPNLTGAVALDSTNTTSLHLYFSASSSTSTSTSSSGWSASTSTSSSTTLVYRSDLEGCVCEAVFNPRLYGLDSCTHLAVDSTHLYCHSATSRMLAWVAKGASHSGPAHTLPLGEVSAILPLDPATQPLPAASCLVMRNYTRPPKLVGSSETAIGLELSPPLPLTPDCGPVSLPPPTFVLYYSPEPDVEGKESRGCAVDATKCWVKRTADPIMKVEDLQPYTHYVFRAAVETVYNQRLGLPSHPGPPMVCRTKAKAPEGVGEVTTEALSPEEVRVSFQAAAGEDYEVHWRGGGSTAGPLRPPPPPTSQRLLVTIPHLSPNTKYEVWVKVFSKDGLVDVDSEHVEVMTLPPLPALTLRHPYARSLLVAWTSPADNSVNRHRFQYLPEGKSRWRSLDTEMTSPDHTYLANLTQLLPATHYLFRIQVVYTKTLHNYSWPSEPLFNYSTLSEIPGAPGQVMRQVGRLPLGSGLKVWWKQAKANGAPIIAYTLQAAPYHPNQPPTADHTIGGLNTTFTTVYNGSDNEWMIQGLDDTSSYIFRVRAVNRLGQGEWGEENIISTVAGPTMLNRTHLPTILYSTIPTIAALVLMLCLSGGLAMRRTEKKKRKAKAASISDSSLHHPHHHHPRGREVELANLGHLPTSTNFVTENNVLYDMTSFPGDDLDLPHVSRQCITLTKFLGSGAFGEVFEGTACVLPGRPDVTKVAIKTLRKGATEGEKVEFLKEAQLMSHFQHEHILRLLAVCTDHDPFFLILELMEGGDLLSYLRTSRGSDVGLTLGDLVDMCLDVAKGCVYLEEMHYVHRDLAARNCLVSTTDPQSRIVKIGDFGLARDIYKNDYYRKEGEGLLPVRWMSPESLIDGVFTSHSDVWAFGVLLWEILTLGQQPYPARTNLEVLHHVRSGGTLTRPPGCPEELHKLMERCWSYSPERRPTFKECLGVLLLLAEAISALPALAVHNVHYIGSSGQCGRDNLAYAADVDENHNSTAGNSGISEEDCLPETSALGRRRRRRRRRSSLEEEGDTVNMEEEEEEEEEESDSFSGASTLPLTAPLRRNQQYLQLVNEPSPASPPLSPRAPSPQAPATLPRSTLSDWGRLGGQVNGDQ</sequence>
<feature type="compositionally biased region" description="Gly residues" evidence="17">
    <location>
        <begin position="2295"/>
        <end position="2304"/>
    </location>
</feature>
<dbReference type="GO" id="GO:0043235">
    <property type="term" value="C:receptor complex"/>
    <property type="evidence" value="ECO:0007669"/>
    <property type="project" value="TreeGrafter"/>
</dbReference>
<dbReference type="GO" id="GO:0007169">
    <property type="term" value="P:cell surface receptor protein tyrosine kinase signaling pathway"/>
    <property type="evidence" value="ECO:0007669"/>
    <property type="project" value="InterPro"/>
</dbReference>
<feature type="domain" description="Fibronectin type-III" evidence="20">
    <location>
        <begin position="1658"/>
        <end position="1766"/>
    </location>
</feature>
<evidence type="ECO:0000256" key="1">
    <source>
        <dbReference type="ARBA" id="ARBA00004167"/>
    </source>
</evidence>
<dbReference type="PANTHER" id="PTHR24416">
    <property type="entry name" value="TYROSINE-PROTEIN KINASE RECEPTOR"/>
    <property type="match status" value="1"/>
</dbReference>
<dbReference type="FunFam" id="1.10.510.10:FF:000341">
    <property type="entry name" value="Tyrosine-protein kinase receptor"/>
    <property type="match status" value="1"/>
</dbReference>
<comment type="similarity">
    <text evidence="16">Belongs to the protein kinase superfamily. Tyr protein kinase family. Insulin receptor subfamily.</text>
</comment>
<keyword evidence="3" id="KW-0808">Transferase</keyword>
<feature type="compositionally biased region" description="Low complexity" evidence="17">
    <location>
        <begin position="18"/>
        <end position="37"/>
    </location>
</feature>
<dbReference type="GO" id="GO:0005524">
    <property type="term" value="F:ATP binding"/>
    <property type="evidence" value="ECO:0007669"/>
    <property type="project" value="UniProtKB-UniRule"/>
</dbReference>
<evidence type="ECO:0000256" key="4">
    <source>
        <dbReference type="ARBA" id="ARBA00022692"/>
    </source>
</evidence>
<dbReference type="InterPro" id="IPR000719">
    <property type="entry name" value="Prot_kinase_dom"/>
</dbReference>
<feature type="compositionally biased region" description="Polar residues" evidence="17">
    <location>
        <begin position="1043"/>
        <end position="1054"/>
    </location>
</feature>
<evidence type="ECO:0000256" key="14">
    <source>
        <dbReference type="ARBA" id="ARBA00051243"/>
    </source>
</evidence>
<feature type="domain" description="Protein kinase" evidence="19">
    <location>
        <begin position="1876"/>
        <end position="2143"/>
    </location>
</feature>
<dbReference type="PROSITE" id="PS00109">
    <property type="entry name" value="PROTEIN_KINASE_TYR"/>
    <property type="match status" value="1"/>
</dbReference>
<dbReference type="PROSITE" id="PS50011">
    <property type="entry name" value="PROTEIN_KINASE_DOM"/>
    <property type="match status" value="1"/>
</dbReference>
<evidence type="ECO:0000256" key="9">
    <source>
        <dbReference type="ARBA" id="ARBA00022989"/>
    </source>
</evidence>
<feature type="transmembrane region" description="Helical" evidence="18">
    <location>
        <begin position="1778"/>
        <end position="1800"/>
    </location>
</feature>
<feature type="region of interest" description="Disordered" evidence="17">
    <location>
        <begin position="1806"/>
        <end position="1831"/>
    </location>
</feature>
<evidence type="ECO:0000256" key="8">
    <source>
        <dbReference type="ARBA" id="ARBA00022840"/>
    </source>
</evidence>
<dbReference type="PANTHER" id="PTHR24416:SF527">
    <property type="entry name" value="PROTO-ONCOGENE TYROSINE-PROTEIN KINASE ROS"/>
    <property type="match status" value="1"/>
</dbReference>
<comment type="subcellular location">
    <subcellularLocation>
        <location evidence="1">Membrane</location>
        <topology evidence="1">Single-pass membrane protein</topology>
    </subcellularLocation>
</comment>
<evidence type="ECO:0000256" key="15">
    <source>
        <dbReference type="PROSITE-ProRule" id="PRU10141"/>
    </source>
</evidence>
<keyword evidence="10 18" id="KW-0472">Membrane</keyword>
<dbReference type="Gene3D" id="2.60.40.10">
    <property type="entry name" value="Immunoglobulins"/>
    <property type="match status" value="5"/>
</dbReference>
<evidence type="ECO:0000256" key="6">
    <source>
        <dbReference type="ARBA" id="ARBA00022741"/>
    </source>
</evidence>
<feature type="region of interest" description="Disordered" evidence="17">
    <location>
        <begin position="1"/>
        <end position="59"/>
    </location>
</feature>
<evidence type="ECO:0000313" key="21">
    <source>
        <dbReference type="EMBL" id="KAK8385152.1"/>
    </source>
</evidence>
<keyword evidence="9 18" id="KW-1133">Transmembrane helix</keyword>
<evidence type="ECO:0000256" key="18">
    <source>
        <dbReference type="SAM" id="Phobius"/>
    </source>
</evidence>
<name>A0AAW0TCP4_SCYPA</name>
<keyword evidence="13" id="KW-0325">Glycoprotein</keyword>
<evidence type="ECO:0000256" key="16">
    <source>
        <dbReference type="RuleBase" id="RU000312"/>
    </source>
</evidence>
<comment type="catalytic activity">
    <reaction evidence="14 16">
        <text>L-tyrosyl-[protein] + ATP = O-phospho-L-tyrosyl-[protein] + ADP + H(+)</text>
        <dbReference type="Rhea" id="RHEA:10596"/>
        <dbReference type="Rhea" id="RHEA-COMP:10136"/>
        <dbReference type="Rhea" id="RHEA-COMP:20101"/>
        <dbReference type="ChEBI" id="CHEBI:15378"/>
        <dbReference type="ChEBI" id="CHEBI:30616"/>
        <dbReference type="ChEBI" id="CHEBI:46858"/>
        <dbReference type="ChEBI" id="CHEBI:61978"/>
        <dbReference type="ChEBI" id="CHEBI:456216"/>
        <dbReference type="EC" id="2.7.10.1"/>
    </reaction>
</comment>
<feature type="domain" description="Fibronectin type-III" evidence="20">
    <location>
        <begin position="829"/>
        <end position="929"/>
    </location>
</feature>
<comment type="caution">
    <text evidence="21">The sequence shown here is derived from an EMBL/GenBank/DDBJ whole genome shotgun (WGS) entry which is preliminary data.</text>
</comment>
<dbReference type="Proteomes" id="UP001487740">
    <property type="component" value="Unassembled WGS sequence"/>
</dbReference>
<dbReference type="Pfam" id="PF00041">
    <property type="entry name" value="fn3"/>
    <property type="match status" value="3"/>
</dbReference>
<dbReference type="PROSITE" id="PS00239">
    <property type="entry name" value="RECEPTOR_TYR_KIN_II"/>
    <property type="match status" value="1"/>
</dbReference>
<dbReference type="Gene3D" id="2.120.10.30">
    <property type="entry name" value="TolB, C-terminal domain"/>
    <property type="match status" value="2"/>
</dbReference>
<feature type="domain" description="Fibronectin type-III" evidence="20">
    <location>
        <begin position="1465"/>
        <end position="1556"/>
    </location>
</feature>
<dbReference type="InterPro" id="IPR011009">
    <property type="entry name" value="Kinase-like_dom_sf"/>
</dbReference>
<keyword evidence="6 15" id="KW-0547">Nucleotide-binding</keyword>
<evidence type="ECO:0000256" key="11">
    <source>
        <dbReference type="ARBA" id="ARBA00023137"/>
    </source>
</evidence>